<dbReference type="GO" id="GO:0005524">
    <property type="term" value="F:ATP binding"/>
    <property type="evidence" value="ECO:0007669"/>
    <property type="project" value="UniProtKB-KW"/>
</dbReference>
<feature type="domain" description="Schlafen AlbA-2" evidence="1">
    <location>
        <begin position="22"/>
        <end position="142"/>
    </location>
</feature>
<evidence type="ECO:0000313" key="2">
    <source>
        <dbReference type="EMBL" id="MCS5489585.1"/>
    </source>
</evidence>
<dbReference type="PANTHER" id="PTHR30595">
    <property type="entry name" value="GLPR-RELATED TRANSCRIPTIONAL REPRESSOR"/>
    <property type="match status" value="1"/>
</dbReference>
<dbReference type="Proteomes" id="UP001206788">
    <property type="component" value="Unassembled WGS sequence"/>
</dbReference>
<gene>
    <name evidence="2" type="ORF">NY014_04050</name>
</gene>
<dbReference type="EMBL" id="JANWGH010000001">
    <property type="protein sequence ID" value="MCS5489585.1"/>
    <property type="molecule type" value="Genomic_DNA"/>
</dbReference>
<protein>
    <submittedName>
        <fullName evidence="2">ATP-binding protein</fullName>
    </submittedName>
</protein>
<evidence type="ECO:0000313" key="3">
    <source>
        <dbReference type="Proteomes" id="UP001206788"/>
    </source>
</evidence>
<sequence>MNKDKFENFDPETFQSLLKSKEDTRLDRKLKITSREKIAKTIAAMANTEGGQLLVGISDHGKLIGIDPEEEMYMIRTANEKYCHPPAKLSFRTIQYLDYDTNPIEPLEKYFLIVGIAKSPGINCFDKKGNSKYYVRKNDRTVSVVRT</sequence>
<dbReference type="InterPro" id="IPR038461">
    <property type="entry name" value="Schlafen_AlbA_2_dom_sf"/>
</dbReference>
<evidence type="ECO:0000259" key="1">
    <source>
        <dbReference type="Pfam" id="PF04326"/>
    </source>
</evidence>
<dbReference type="InterPro" id="IPR007421">
    <property type="entry name" value="Schlafen_AlbA_2_dom"/>
</dbReference>
<keyword evidence="2" id="KW-0067">ATP-binding</keyword>
<keyword evidence="2" id="KW-0547">Nucleotide-binding</keyword>
<reference evidence="2 3" key="1">
    <citation type="submission" date="2022-08" db="EMBL/GenBank/DDBJ databases">
        <title>Algoriphagus sp. CAU 1643 isolated from mud.</title>
        <authorList>
            <person name="Kim W."/>
        </authorList>
    </citation>
    <scope>NUCLEOTIDE SEQUENCE [LARGE SCALE GENOMIC DNA]</scope>
    <source>
        <strain evidence="2 3">CAU 1643</strain>
    </source>
</reference>
<organism evidence="2 3">
    <name type="scientific">Algoriphagus limi</name>
    <dbReference type="NCBI Taxonomy" id="2975273"/>
    <lineage>
        <taxon>Bacteria</taxon>
        <taxon>Pseudomonadati</taxon>
        <taxon>Bacteroidota</taxon>
        <taxon>Cytophagia</taxon>
        <taxon>Cytophagales</taxon>
        <taxon>Cyclobacteriaceae</taxon>
        <taxon>Algoriphagus</taxon>
    </lineage>
</organism>
<dbReference type="PANTHER" id="PTHR30595:SF6">
    <property type="entry name" value="SCHLAFEN ALBA-2 DOMAIN-CONTAINING PROTEIN"/>
    <property type="match status" value="1"/>
</dbReference>
<accession>A0ABT2G2X2</accession>
<keyword evidence="3" id="KW-1185">Reference proteome</keyword>
<proteinExistence type="predicted"/>
<dbReference type="RefSeq" id="WP_259413253.1">
    <property type="nucleotide sequence ID" value="NZ_JANWGH010000001.1"/>
</dbReference>
<dbReference type="Gene3D" id="3.30.950.30">
    <property type="entry name" value="Schlafen, AAA domain"/>
    <property type="match status" value="1"/>
</dbReference>
<name>A0ABT2G2X2_9BACT</name>
<comment type="caution">
    <text evidence="2">The sequence shown here is derived from an EMBL/GenBank/DDBJ whole genome shotgun (WGS) entry which is preliminary data.</text>
</comment>
<dbReference type="Pfam" id="PF04326">
    <property type="entry name" value="SLFN_AlbA_2"/>
    <property type="match status" value="1"/>
</dbReference>